<feature type="compositionally biased region" description="Basic and acidic residues" evidence="1">
    <location>
        <begin position="7"/>
        <end position="17"/>
    </location>
</feature>
<dbReference type="KEGG" id="fap:GR316_04770"/>
<feature type="region of interest" description="Disordered" evidence="1">
    <location>
        <begin position="1"/>
        <end position="55"/>
    </location>
</feature>
<evidence type="ECO:0000313" key="2">
    <source>
        <dbReference type="EMBL" id="QUS35642.1"/>
    </source>
</evidence>
<proteinExistence type="predicted"/>
<dbReference type="Proteomes" id="UP000679284">
    <property type="component" value="Chromosome"/>
</dbReference>
<accession>A0A8J8MRW9</accession>
<dbReference type="RefSeq" id="WP_211784889.1">
    <property type="nucleotide sequence ID" value="NZ_CP047289.1"/>
</dbReference>
<evidence type="ECO:0000313" key="3">
    <source>
        <dbReference type="Proteomes" id="UP000679284"/>
    </source>
</evidence>
<protein>
    <submittedName>
        <fullName evidence="2">Uncharacterized protein</fullName>
    </submittedName>
</protein>
<dbReference type="AlphaFoldDB" id="A0A8J8MRW9"/>
<name>A0A8J8MRW9_9RHOB</name>
<dbReference type="EMBL" id="CP047289">
    <property type="protein sequence ID" value="QUS35642.1"/>
    <property type="molecule type" value="Genomic_DNA"/>
</dbReference>
<evidence type="ECO:0000256" key="1">
    <source>
        <dbReference type="SAM" id="MobiDB-lite"/>
    </source>
</evidence>
<organism evidence="2 3">
    <name type="scientific">Falsirhodobacter algicola</name>
    <dbReference type="NCBI Taxonomy" id="2692330"/>
    <lineage>
        <taxon>Bacteria</taxon>
        <taxon>Pseudomonadati</taxon>
        <taxon>Pseudomonadota</taxon>
        <taxon>Alphaproteobacteria</taxon>
        <taxon>Rhodobacterales</taxon>
        <taxon>Paracoccaceae</taxon>
        <taxon>Falsirhodobacter</taxon>
    </lineage>
</organism>
<gene>
    <name evidence="2" type="ORF">GR316_04770</name>
</gene>
<sequence length="55" mass="6281">MANQPRNAHEKRDEAPRRPNAQAQHEGSAHKAEEFDVMNPARTEGKDNEDVQEQN</sequence>
<reference evidence="2" key="1">
    <citation type="submission" date="2020-01" db="EMBL/GenBank/DDBJ databases">
        <authorList>
            <person name="Yang Y."/>
            <person name="Kwon Y.M."/>
        </authorList>
    </citation>
    <scope>NUCLEOTIDE SEQUENCE</scope>
    <source>
        <strain evidence="2">PG104</strain>
    </source>
</reference>
<keyword evidence="3" id="KW-1185">Reference proteome</keyword>